<accession>A0A163JQ37</accession>
<dbReference type="Proteomes" id="UP000076796">
    <property type="component" value="Unassembled WGS sequence"/>
</dbReference>
<dbReference type="InterPro" id="IPR001633">
    <property type="entry name" value="EAL_dom"/>
</dbReference>
<dbReference type="Pfam" id="PF00563">
    <property type="entry name" value="EAL"/>
    <property type="match status" value="1"/>
</dbReference>
<evidence type="ECO:0000313" key="3">
    <source>
        <dbReference type="Proteomes" id="UP000076796"/>
    </source>
</evidence>
<protein>
    <recommendedName>
        <fullName evidence="1">EAL domain-containing protein</fullName>
    </recommendedName>
</protein>
<name>A0A163JQ37_9BACL</name>
<dbReference type="Gene3D" id="3.20.20.450">
    <property type="entry name" value="EAL domain"/>
    <property type="match status" value="1"/>
</dbReference>
<gene>
    <name evidence="2" type="ORF">AWU65_12735</name>
</gene>
<dbReference type="PROSITE" id="PS50883">
    <property type="entry name" value="EAL"/>
    <property type="match status" value="1"/>
</dbReference>
<dbReference type="PANTHER" id="PTHR33121">
    <property type="entry name" value="CYCLIC DI-GMP PHOSPHODIESTERASE PDEF"/>
    <property type="match status" value="1"/>
</dbReference>
<dbReference type="RefSeq" id="WP_063478479.1">
    <property type="nucleotide sequence ID" value="NZ_CP147845.1"/>
</dbReference>
<evidence type="ECO:0000313" key="2">
    <source>
        <dbReference type="EMBL" id="KZS46724.1"/>
    </source>
</evidence>
<sequence>MICDNCSTFEPIEDQGTVHMKPASGELIGLLALNGYTVQKNNEGCAVNYKELAELISMIKCLQPLPLKIRQELSFCVTGGEAPQIRHTWTPMQKFELQMEHYDMVNVILHKQFTSYMQPIVDHFEQIVAYEFLLRPIEGGVAFQPYELFETARKTGLHSFLDRAARTCAIETSAEWLPLGVKRFVNFLPSSIYDPQMCLSHTFNTIDRLHLDPRDFVFEVVETEKIDDVKHLQSIFEVYRSHGISVAMDDVGAGYSTLEQMIRLKPDYVKIDRSLIDHCDRNAAQQKQLEMITNMAHDFGAMVLAEGIERREEFHFCRDIGIELSQGYLFGKPSERPPRDPHSQLIYS</sequence>
<dbReference type="AlphaFoldDB" id="A0A163JQ37"/>
<feature type="domain" description="EAL" evidence="1">
    <location>
        <begin position="97"/>
        <end position="347"/>
    </location>
</feature>
<dbReference type="GeneID" id="97557929"/>
<dbReference type="PANTHER" id="PTHR33121:SF15">
    <property type="entry name" value="BLUE LIGHT- AND TEMPERATURE-REGULATED ANTIREPRESSOR BLUF"/>
    <property type="match status" value="1"/>
</dbReference>
<proteinExistence type="predicted"/>
<dbReference type="STRING" id="59843.A3958_12315"/>
<dbReference type="InterPro" id="IPR050706">
    <property type="entry name" value="Cyclic-di-GMP_PDE-like"/>
</dbReference>
<evidence type="ECO:0000259" key="1">
    <source>
        <dbReference type="PROSITE" id="PS50883"/>
    </source>
</evidence>
<keyword evidence="3" id="KW-1185">Reference proteome</keyword>
<dbReference type="SUPFAM" id="SSF141868">
    <property type="entry name" value="EAL domain-like"/>
    <property type="match status" value="1"/>
</dbReference>
<dbReference type="InterPro" id="IPR035919">
    <property type="entry name" value="EAL_sf"/>
</dbReference>
<dbReference type="EMBL" id="LWMH01000001">
    <property type="protein sequence ID" value="KZS46724.1"/>
    <property type="molecule type" value="Genomic_DNA"/>
</dbReference>
<dbReference type="OrthoDB" id="581425at2"/>
<organism evidence="2 3">
    <name type="scientific">Paenibacillus glucanolyticus</name>
    <dbReference type="NCBI Taxonomy" id="59843"/>
    <lineage>
        <taxon>Bacteria</taxon>
        <taxon>Bacillati</taxon>
        <taxon>Bacillota</taxon>
        <taxon>Bacilli</taxon>
        <taxon>Bacillales</taxon>
        <taxon>Paenibacillaceae</taxon>
        <taxon>Paenibacillus</taxon>
    </lineage>
</organism>
<dbReference type="GO" id="GO:0071111">
    <property type="term" value="F:cyclic-guanylate-specific phosphodiesterase activity"/>
    <property type="evidence" value="ECO:0007669"/>
    <property type="project" value="InterPro"/>
</dbReference>
<dbReference type="SMART" id="SM00052">
    <property type="entry name" value="EAL"/>
    <property type="match status" value="1"/>
</dbReference>
<reference evidence="2" key="1">
    <citation type="journal article" date="2016" name="Genome Announc.">
        <title>Draft genomes of two strains of Paenibacillus glucanolyticus with capability to degrade lignocellulose.</title>
        <authorList>
            <person name="Mathews S.L."/>
            <person name="Pawlak J."/>
            <person name="Grunden A.M."/>
        </authorList>
    </citation>
    <scope>NUCLEOTIDE SEQUENCE [LARGE SCALE GENOMIC DNA]</scope>
    <source>
        <strain evidence="2">SLM1</strain>
    </source>
</reference>
<dbReference type="CDD" id="cd01948">
    <property type="entry name" value="EAL"/>
    <property type="match status" value="1"/>
</dbReference>
<comment type="caution">
    <text evidence="2">The sequence shown here is derived from an EMBL/GenBank/DDBJ whole genome shotgun (WGS) entry which is preliminary data.</text>
</comment>